<evidence type="ECO:0000256" key="1">
    <source>
        <dbReference type="ARBA" id="ARBA00001968"/>
    </source>
</evidence>
<comment type="cofactor">
    <cofactor evidence="1">
        <name>a divalent metal cation</name>
        <dbReference type="ChEBI" id="CHEBI:60240"/>
    </cofactor>
</comment>
<dbReference type="PANTHER" id="PTHR22930:SF267">
    <property type="entry name" value="NUCLEASE HARBI1-RELATED"/>
    <property type="match status" value="1"/>
</dbReference>
<dbReference type="InterPro" id="IPR027806">
    <property type="entry name" value="HARBI1_dom"/>
</dbReference>
<proteinExistence type="inferred from homology"/>
<evidence type="ECO:0000256" key="7">
    <source>
        <dbReference type="ARBA" id="ARBA00023242"/>
    </source>
</evidence>
<reference evidence="9 10" key="1">
    <citation type="submission" date="2023-01" db="EMBL/GenBank/DDBJ databases">
        <authorList>
            <person name="Whitehead M."/>
        </authorList>
    </citation>
    <scope>NUCLEOTIDE SEQUENCE [LARGE SCALE GENOMIC DNA]</scope>
</reference>
<evidence type="ECO:0000313" key="10">
    <source>
        <dbReference type="Proteomes" id="UP001160148"/>
    </source>
</evidence>
<gene>
    <name evidence="9" type="ORF">MEUPH1_LOCUS29302</name>
</gene>
<accession>A0AAV0Y6U8</accession>
<evidence type="ECO:0000256" key="4">
    <source>
        <dbReference type="ARBA" id="ARBA00022722"/>
    </source>
</evidence>
<comment type="similarity">
    <text evidence="3">Belongs to the HARBI1 family.</text>
</comment>
<dbReference type="Pfam" id="PF13359">
    <property type="entry name" value="DDE_Tnp_4"/>
    <property type="match status" value="1"/>
</dbReference>
<keyword evidence="6" id="KW-0378">Hydrolase</keyword>
<evidence type="ECO:0000256" key="6">
    <source>
        <dbReference type="ARBA" id="ARBA00022801"/>
    </source>
</evidence>
<organism evidence="9 10">
    <name type="scientific">Macrosiphum euphorbiae</name>
    <name type="common">potato aphid</name>
    <dbReference type="NCBI Taxonomy" id="13131"/>
    <lineage>
        <taxon>Eukaryota</taxon>
        <taxon>Metazoa</taxon>
        <taxon>Ecdysozoa</taxon>
        <taxon>Arthropoda</taxon>
        <taxon>Hexapoda</taxon>
        <taxon>Insecta</taxon>
        <taxon>Pterygota</taxon>
        <taxon>Neoptera</taxon>
        <taxon>Paraneoptera</taxon>
        <taxon>Hemiptera</taxon>
        <taxon>Sternorrhyncha</taxon>
        <taxon>Aphidomorpha</taxon>
        <taxon>Aphidoidea</taxon>
        <taxon>Aphididae</taxon>
        <taxon>Macrosiphini</taxon>
        <taxon>Macrosiphum</taxon>
    </lineage>
</organism>
<name>A0AAV0Y6U8_9HEMI</name>
<dbReference type="Proteomes" id="UP001160148">
    <property type="component" value="Unassembled WGS sequence"/>
</dbReference>
<dbReference type="AlphaFoldDB" id="A0AAV0Y6U8"/>
<comment type="subcellular location">
    <subcellularLocation>
        <location evidence="2">Nucleus</location>
    </subcellularLocation>
</comment>
<evidence type="ECO:0000259" key="8">
    <source>
        <dbReference type="Pfam" id="PF13359"/>
    </source>
</evidence>
<feature type="domain" description="DDE Tnp4" evidence="8">
    <location>
        <begin position="137"/>
        <end position="271"/>
    </location>
</feature>
<dbReference type="PANTHER" id="PTHR22930">
    <property type="match status" value="1"/>
</dbReference>
<evidence type="ECO:0000256" key="3">
    <source>
        <dbReference type="ARBA" id="ARBA00006958"/>
    </source>
</evidence>
<keyword evidence="4" id="KW-0540">Nuclease</keyword>
<evidence type="ECO:0000313" key="9">
    <source>
        <dbReference type="EMBL" id="CAI6375857.1"/>
    </source>
</evidence>
<dbReference type="GO" id="GO:0005634">
    <property type="term" value="C:nucleus"/>
    <property type="evidence" value="ECO:0007669"/>
    <property type="project" value="UniProtKB-SubCell"/>
</dbReference>
<dbReference type="GO" id="GO:0046872">
    <property type="term" value="F:metal ion binding"/>
    <property type="evidence" value="ECO:0007669"/>
    <property type="project" value="UniProtKB-KW"/>
</dbReference>
<dbReference type="InterPro" id="IPR045249">
    <property type="entry name" value="HARBI1-like"/>
</dbReference>
<keyword evidence="5" id="KW-0479">Metal-binding</keyword>
<comment type="caution">
    <text evidence="9">The sequence shown here is derived from an EMBL/GenBank/DDBJ whole genome shotgun (WGS) entry which is preliminary data.</text>
</comment>
<keyword evidence="10" id="KW-1185">Reference proteome</keyword>
<dbReference type="GO" id="GO:0016787">
    <property type="term" value="F:hydrolase activity"/>
    <property type="evidence" value="ECO:0007669"/>
    <property type="project" value="UniProtKB-KW"/>
</dbReference>
<evidence type="ECO:0000256" key="2">
    <source>
        <dbReference type="ARBA" id="ARBA00004123"/>
    </source>
</evidence>
<dbReference type="EMBL" id="CARXXK010001373">
    <property type="protein sequence ID" value="CAI6375857.1"/>
    <property type="molecule type" value="Genomic_DNA"/>
</dbReference>
<sequence length="342" mass="39503">MALAYLAWEQIFLEERVLIIGRRLERRILRDGQNPFELPNGTSLQHKRTSGLSPELQVLVCLHFYAQGSYQKGLGGNSILNISQPSVSRCIHYVTEAINQCLLRKWIKFPMTSAERQRARETFAHAPQSFEGTIGAIDCTYIHILAPRQHEEAYVNHHGKHSLNVQAIVNSKLQCVVEWSTYHYNNGERQTWLIGDAGYPLEPWLMTPLPHYPEGTRHFEYTKKICKARNVVERFFGVLKSMWRCLSYQRVLMYSPDMAGKIVNACATLHNIRIHCNLPTLEDFDIIDQENNQDELLENQPEPEFDPALIGNERGPRAIAQRIQKQLMLEQFGNYRDGNNDQ</sequence>
<evidence type="ECO:0000256" key="5">
    <source>
        <dbReference type="ARBA" id="ARBA00022723"/>
    </source>
</evidence>
<keyword evidence="7" id="KW-0539">Nucleus</keyword>
<protein>
    <recommendedName>
        <fullName evidence="8">DDE Tnp4 domain-containing protein</fullName>
    </recommendedName>
</protein>
<dbReference type="GO" id="GO:0004518">
    <property type="term" value="F:nuclease activity"/>
    <property type="evidence" value="ECO:0007669"/>
    <property type="project" value="UniProtKB-KW"/>
</dbReference>